<organism evidence="1">
    <name type="scientific">ssDNA virus sp</name>
    <dbReference type="NCBI Taxonomy" id="2593122"/>
    <lineage>
        <taxon>Viruses</taxon>
    </lineage>
</organism>
<name>A0A894JPV3_9VIRU</name>
<dbReference type="EMBL" id="MT135465">
    <property type="protein sequence ID" value="QRV62004.1"/>
    <property type="molecule type" value="Genomic_DNA"/>
</dbReference>
<dbReference type="SUPFAM" id="SSF52540">
    <property type="entry name" value="P-loop containing nucleoside triphosphate hydrolases"/>
    <property type="match status" value="1"/>
</dbReference>
<proteinExistence type="predicted"/>
<dbReference type="Gene3D" id="3.40.50.300">
    <property type="entry name" value="P-loop containing nucleotide triphosphate hydrolases"/>
    <property type="match status" value="1"/>
</dbReference>
<sequence length="191" mass="22289">MFKYMSKLFLMGILSIVLRGISGVGKSVLTHCLERVLDKLGKRVAVISKDAYRRYLDETEGYHYTKEEERKVTEWYRETYRETAKRDDLDYIICDNTHTREEEILIPCTPTGNVEKIVVVFVGTHASRTDSKVGDEVIERQRNELEESTPLMIALYSRGDIEWFDLPPRHGNEDVAREIISECEIIKHEFI</sequence>
<reference evidence="1" key="1">
    <citation type="submission" date="2020-02" db="EMBL/GenBank/DDBJ databases">
        <title>A reference catalog of swine virome.</title>
        <authorList>
            <person name="He B."/>
            <person name="Tu C."/>
        </authorList>
    </citation>
    <scope>NUCLEOTIDE SEQUENCE</scope>
    <source>
        <strain evidence="1">VIRES_FJ01_2265048</strain>
    </source>
</reference>
<evidence type="ECO:0000313" key="1">
    <source>
        <dbReference type="EMBL" id="QRV62004.1"/>
    </source>
</evidence>
<dbReference type="Pfam" id="PF13671">
    <property type="entry name" value="AAA_33"/>
    <property type="match status" value="1"/>
</dbReference>
<dbReference type="InterPro" id="IPR027417">
    <property type="entry name" value="P-loop_NTPase"/>
</dbReference>
<accession>A0A894JPV3</accession>
<protein>
    <submittedName>
        <fullName evidence="1">Uncharacterized protein</fullName>
    </submittedName>
</protein>